<feature type="domain" description="Riboflavin kinase" evidence="8">
    <location>
        <begin position="3"/>
        <end position="123"/>
    </location>
</feature>
<keyword evidence="5" id="KW-0547">Nucleotide-binding</keyword>
<keyword evidence="4" id="KW-0808">Transferase</keyword>
<dbReference type="InterPro" id="IPR023468">
    <property type="entry name" value="Riboflavin_kinase"/>
</dbReference>
<comment type="caution">
    <text evidence="9">The sequence shown here is derived from an EMBL/GenBank/DDBJ whole genome shotgun (WGS) entry which is preliminary data.</text>
</comment>
<evidence type="ECO:0000256" key="1">
    <source>
        <dbReference type="ARBA" id="ARBA00012105"/>
    </source>
</evidence>
<evidence type="ECO:0000256" key="3">
    <source>
        <dbReference type="ARBA" id="ARBA00022643"/>
    </source>
</evidence>
<evidence type="ECO:0000313" key="9">
    <source>
        <dbReference type="EMBL" id="OGY47018.1"/>
    </source>
</evidence>
<sequence length="124" mass="14390">MHFLVITGKVKAGKKKGRKLGFPTINIAVPKSIKKSDWGIYFSLVKIGNSLYPGVTHLGPPKTFSFWRATCETYLLTLKQDLYNKKVEKRLIFRFREVEQFPTINKLRKQIKKDIKAARKFFGL</sequence>
<dbReference type="SMART" id="SM00904">
    <property type="entry name" value="Flavokinase"/>
    <property type="match status" value="1"/>
</dbReference>
<evidence type="ECO:0000256" key="5">
    <source>
        <dbReference type="ARBA" id="ARBA00022741"/>
    </source>
</evidence>
<accession>A0A1G1Y3Z9</accession>
<keyword evidence="2" id="KW-0285">Flavoprotein</keyword>
<comment type="catalytic activity">
    <reaction evidence="7">
        <text>riboflavin + ATP = FMN + ADP + H(+)</text>
        <dbReference type="Rhea" id="RHEA:14357"/>
        <dbReference type="ChEBI" id="CHEBI:15378"/>
        <dbReference type="ChEBI" id="CHEBI:30616"/>
        <dbReference type="ChEBI" id="CHEBI:57986"/>
        <dbReference type="ChEBI" id="CHEBI:58210"/>
        <dbReference type="ChEBI" id="CHEBI:456216"/>
        <dbReference type="EC" id="2.7.1.26"/>
    </reaction>
</comment>
<dbReference type="EC" id="2.7.1.26" evidence="1"/>
<evidence type="ECO:0000256" key="4">
    <source>
        <dbReference type="ARBA" id="ARBA00022679"/>
    </source>
</evidence>
<proteinExistence type="predicted"/>
<keyword evidence="3" id="KW-0288">FMN</keyword>
<dbReference type="PANTHER" id="PTHR22749:SF6">
    <property type="entry name" value="RIBOFLAVIN KINASE"/>
    <property type="match status" value="1"/>
</dbReference>
<dbReference type="Pfam" id="PF01687">
    <property type="entry name" value="Flavokinase"/>
    <property type="match status" value="1"/>
</dbReference>
<evidence type="ECO:0000256" key="2">
    <source>
        <dbReference type="ARBA" id="ARBA00022630"/>
    </source>
</evidence>
<dbReference type="GO" id="GO:0008531">
    <property type="term" value="F:riboflavin kinase activity"/>
    <property type="evidence" value="ECO:0007669"/>
    <property type="project" value="UniProtKB-EC"/>
</dbReference>
<dbReference type="Gene3D" id="2.40.30.30">
    <property type="entry name" value="Riboflavin kinase-like"/>
    <property type="match status" value="1"/>
</dbReference>
<dbReference type="GO" id="GO:0009231">
    <property type="term" value="P:riboflavin biosynthetic process"/>
    <property type="evidence" value="ECO:0007669"/>
    <property type="project" value="InterPro"/>
</dbReference>
<keyword evidence="6" id="KW-0067">ATP-binding</keyword>
<dbReference type="GO" id="GO:0009398">
    <property type="term" value="P:FMN biosynthetic process"/>
    <property type="evidence" value="ECO:0007669"/>
    <property type="project" value="TreeGrafter"/>
</dbReference>
<organism evidence="9 10">
    <name type="scientific">Candidatus Buchananbacteria bacterium RIFCSPHIGHO2_02_FULL_38_8</name>
    <dbReference type="NCBI Taxonomy" id="1797538"/>
    <lineage>
        <taxon>Bacteria</taxon>
        <taxon>Candidatus Buchananiibacteriota</taxon>
    </lineage>
</organism>
<name>A0A1G1Y3Z9_9BACT</name>
<dbReference type="SUPFAM" id="SSF82114">
    <property type="entry name" value="Riboflavin kinase-like"/>
    <property type="match status" value="1"/>
</dbReference>
<dbReference type="InterPro" id="IPR023465">
    <property type="entry name" value="Riboflavin_kinase_dom_sf"/>
</dbReference>
<dbReference type="EMBL" id="MHIH01000060">
    <property type="protein sequence ID" value="OGY47018.1"/>
    <property type="molecule type" value="Genomic_DNA"/>
</dbReference>
<dbReference type="AlphaFoldDB" id="A0A1G1Y3Z9"/>
<evidence type="ECO:0000256" key="6">
    <source>
        <dbReference type="ARBA" id="ARBA00022840"/>
    </source>
</evidence>
<protein>
    <recommendedName>
        <fullName evidence="1">riboflavin kinase</fullName>
        <ecNumber evidence="1">2.7.1.26</ecNumber>
    </recommendedName>
</protein>
<dbReference type="InterPro" id="IPR015865">
    <property type="entry name" value="Riboflavin_kinase_bac/euk"/>
</dbReference>
<reference evidence="9 10" key="1">
    <citation type="journal article" date="2016" name="Nat. Commun.">
        <title>Thousands of microbial genomes shed light on interconnected biogeochemical processes in an aquifer system.</title>
        <authorList>
            <person name="Anantharaman K."/>
            <person name="Brown C.T."/>
            <person name="Hug L.A."/>
            <person name="Sharon I."/>
            <person name="Castelle C.J."/>
            <person name="Probst A.J."/>
            <person name="Thomas B.C."/>
            <person name="Singh A."/>
            <person name="Wilkins M.J."/>
            <person name="Karaoz U."/>
            <person name="Brodie E.L."/>
            <person name="Williams K.H."/>
            <person name="Hubbard S.S."/>
            <person name="Banfield J.F."/>
        </authorList>
    </citation>
    <scope>NUCLEOTIDE SEQUENCE [LARGE SCALE GENOMIC DNA]</scope>
</reference>
<evidence type="ECO:0000256" key="7">
    <source>
        <dbReference type="ARBA" id="ARBA00047880"/>
    </source>
</evidence>
<dbReference type="PANTHER" id="PTHR22749">
    <property type="entry name" value="RIBOFLAVIN KINASE/FMN ADENYLYLTRANSFERASE"/>
    <property type="match status" value="1"/>
</dbReference>
<dbReference type="Proteomes" id="UP000178747">
    <property type="component" value="Unassembled WGS sequence"/>
</dbReference>
<dbReference type="GO" id="GO:0005524">
    <property type="term" value="F:ATP binding"/>
    <property type="evidence" value="ECO:0007669"/>
    <property type="project" value="UniProtKB-KW"/>
</dbReference>
<gene>
    <name evidence="9" type="ORF">A3J62_00535</name>
</gene>
<evidence type="ECO:0000313" key="10">
    <source>
        <dbReference type="Proteomes" id="UP000178747"/>
    </source>
</evidence>
<evidence type="ECO:0000259" key="8">
    <source>
        <dbReference type="SMART" id="SM00904"/>
    </source>
</evidence>